<comment type="caution">
    <text evidence="5">The sequence shown here is derived from an EMBL/GenBank/DDBJ whole genome shotgun (WGS) entry which is preliminary data.</text>
</comment>
<dbReference type="InterPro" id="IPR031803">
    <property type="entry name" value="BAT_GAF/HTH-assoc"/>
</dbReference>
<name>A0ABU2G3T4_9EURY</name>
<dbReference type="Pfam" id="PF04967">
    <property type="entry name" value="HTH_10"/>
    <property type="match status" value="1"/>
</dbReference>
<dbReference type="PANTHER" id="PTHR34236:SF1">
    <property type="entry name" value="DIMETHYL SULFOXIDE REDUCTASE TRANSCRIPTIONAL ACTIVATOR"/>
    <property type="match status" value="1"/>
</dbReference>
<dbReference type="PANTHER" id="PTHR34236">
    <property type="entry name" value="DIMETHYL SULFOXIDE REDUCTASE TRANSCRIPTIONAL ACTIVATOR"/>
    <property type="match status" value="1"/>
</dbReference>
<evidence type="ECO:0000256" key="2">
    <source>
        <dbReference type="ARBA" id="ARBA00023163"/>
    </source>
</evidence>
<keyword evidence="2" id="KW-0804">Transcription</keyword>
<accession>A0ABU2G3T4</accession>
<feature type="domain" description="HTH bat-type" evidence="3">
    <location>
        <begin position="176"/>
        <end position="227"/>
    </location>
</feature>
<reference evidence="5 6" key="1">
    <citation type="submission" date="2022-06" db="EMBL/GenBank/DDBJ databases">
        <title>Halogeometricum sp. a new haloarchaeum isolate from saline soil.</title>
        <authorList>
            <person name="Strakova D."/>
            <person name="Galisteo C."/>
            <person name="Sanchez-Porro C."/>
            <person name="Ventosa A."/>
        </authorList>
    </citation>
    <scope>NUCLEOTIDE SEQUENCE [LARGE SCALE GENOMIC DNA]</scope>
    <source>
        <strain evidence="6">S3BR25-2</strain>
    </source>
</reference>
<keyword evidence="1" id="KW-0805">Transcription regulation</keyword>
<evidence type="ECO:0000313" key="5">
    <source>
        <dbReference type="EMBL" id="MDS0295457.1"/>
    </source>
</evidence>
<dbReference type="Pfam" id="PF15915">
    <property type="entry name" value="BAT"/>
    <property type="match status" value="1"/>
</dbReference>
<evidence type="ECO:0000256" key="1">
    <source>
        <dbReference type="ARBA" id="ARBA00023015"/>
    </source>
</evidence>
<evidence type="ECO:0000259" key="4">
    <source>
        <dbReference type="Pfam" id="PF15915"/>
    </source>
</evidence>
<evidence type="ECO:0000313" key="6">
    <source>
        <dbReference type="Proteomes" id="UP001254813"/>
    </source>
</evidence>
<protein>
    <submittedName>
        <fullName evidence="5">Helix-turn-helix domain-containing protein</fullName>
    </submittedName>
</protein>
<organism evidence="5 6">
    <name type="scientific">Halogeometricum luteum</name>
    <dbReference type="NCBI Taxonomy" id="2950537"/>
    <lineage>
        <taxon>Archaea</taxon>
        <taxon>Methanobacteriati</taxon>
        <taxon>Methanobacteriota</taxon>
        <taxon>Stenosarchaea group</taxon>
        <taxon>Halobacteria</taxon>
        <taxon>Halobacteriales</taxon>
        <taxon>Haloferacaceae</taxon>
        <taxon>Halogeometricum</taxon>
    </lineage>
</organism>
<dbReference type="InterPro" id="IPR007050">
    <property type="entry name" value="HTH_bacterioopsin"/>
</dbReference>
<keyword evidence="6" id="KW-1185">Reference proteome</keyword>
<dbReference type="Proteomes" id="UP001254813">
    <property type="component" value="Unassembled WGS sequence"/>
</dbReference>
<gene>
    <name evidence="5" type="ORF">NDI79_14895</name>
</gene>
<evidence type="ECO:0000259" key="3">
    <source>
        <dbReference type="Pfam" id="PF04967"/>
    </source>
</evidence>
<proteinExistence type="predicted"/>
<feature type="domain" description="Bacterioopsin transcriptional activator GAF and HTH associated" evidence="4">
    <location>
        <begin position="28"/>
        <end position="160"/>
    </location>
</feature>
<sequence>MEGETILTIEFETEPTGVVAELLPFVGDGGSIEVDNAFYVEDGEWLESFTVASTEEVDLAARFEEVSGVSVFYTQSIPSGSAGTHLARAVVFANEPYPYVLETVLRRHAIPNRLVVERGTVSVIATVAEWDDFRDLADDVEEKYGRFDLLKVNETDRPGEPLDSGRLTDVLVSKFSDHQIDVLETAYTMGYFSVPREASAQEVADALGIQQSTFSERIRTAQHTLFELIFSTR</sequence>
<dbReference type="EMBL" id="JAMQOQ010000004">
    <property type="protein sequence ID" value="MDS0295457.1"/>
    <property type="molecule type" value="Genomic_DNA"/>
</dbReference>